<gene>
    <name evidence="2" type="ORF">K452DRAFT_33867</name>
</gene>
<evidence type="ECO:0000256" key="1">
    <source>
        <dbReference type="SAM" id="MobiDB-lite"/>
    </source>
</evidence>
<dbReference type="GeneID" id="54302788"/>
<keyword evidence="3" id="KW-1185">Reference proteome</keyword>
<dbReference type="RefSeq" id="XP_033397511.1">
    <property type="nucleotide sequence ID" value="XM_033545288.1"/>
</dbReference>
<organism evidence="2 3">
    <name type="scientific">Aplosporella prunicola CBS 121167</name>
    <dbReference type="NCBI Taxonomy" id="1176127"/>
    <lineage>
        <taxon>Eukaryota</taxon>
        <taxon>Fungi</taxon>
        <taxon>Dikarya</taxon>
        <taxon>Ascomycota</taxon>
        <taxon>Pezizomycotina</taxon>
        <taxon>Dothideomycetes</taxon>
        <taxon>Dothideomycetes incertae sedis</taxon>
        <taxon>Botryosphaeriales</taxon>
        <taxon>Aplosporellaceae</taxon>
        <taxon>Aplosporella</taxon>
    </lineage>
</organism>
<accession>A0A6A6BC63</accession>
<dbReference type="EMBL" id="ML995486">
    <property type="protein sequence ID" value="KAF2141799.1"/>
    <property type="molecule type" value="Genomic_DNA"/>
</dbReference>
<name>A0A6A6BC63_9PEZI</name>
<feature type="region of interest" description="Disordered" evidence="1">
    <location>
        <begin position="109"/>
        <end position="154"/>
    </location>
</feature>
<sequence length="154" mass="16566">MTIYAINSYGFFVARLCASPNSVGSKVGFRVLGSRSGGTTVVVRVPTTTERKVLLLSSIVTAQTAQHLSHDQRFLLLDNRSSQQWLRSVRIFTGQADYTALDSYHFTGSGISPSGVDPTPSSLGVGAAPPRSPMRGEPRNSPLARKSLRQLDAS</sequence>
<evidence type="ECO:0000313" key="3">
    <source>
        <dbReference type="Proteomes" id="UP000799438"/>
    </source>
</evidence>
<protein>
    <submittedName>
        <fullName evidence="2">Uncharacterized protein</fullName>
    </submittedName>
</protein>
<evidence type="ECO:0000313" key="2">
    <source>
        <dbReference type="EMBL" id="KAF2141799.1"/>
    </source>
</evidence>
<reference evidence="2" key="1">
    <citation type="journal article" date="2020" name="Stud. Mycol.">
        <title>101 Dothideomycetes genomes: a test case for predicting lifestyles and emergence of pathogens.</title>
        <authorList>
            <person name="Haridas S."/>
            <person name="Albert R."/>
            <person name="Binder M."/>
            <person name="Bloem J."/>
            <person name="Labutti K."/>
            <person name="Salamov A."/>
            <person name="Andreopoulos B."/>
            <person name="Baker S."/>
            <person name="Barry K."/>
            <person name="Bills G."/>
            <person name="Bluhm B."/>
            <person name="Cannon C."/>
            <person name="Castanera R."/>
            <person name="Culley D."/>
            <person name="Daum C."/>
            <person name="Ezra D."/>
            <person name="Gonzalez J."/>
            <person name="Henrissat B."/>
            <person name="Kuo A."/>
            <person name="Liang C."/>
            <person name="Lipzen A."/>
            <person name="Lutzoni F."/>
            <person name="Magnuson J."/>
            <person name="Mondo S."/>
            <person name="Nolan M."/>
            <person name="Ohm R."/>
            <person name="Pangilinan J."/>
            <person name="Park H.-J."/>
            <person name="Ramirez L."/>
            <person name="Alfaro M."/>
            <person name="Sun H."/>
            <person name="Tritt A."/>
            <person name="Yoshinaga Y."/>
            <person name="Zwiers L.-H."/>
            <person name="Turgeon B."/>
            <person name="Goodwin S."/>
            <person name="Spatafora J."/>
            <person name="Crous P."/>
            <person name="Grigoriev I."/>
        </authorList>
    </citation>
    <scope>NUCLEOTIDE SEQUENCE</scope>
    <source>
        <strain evidence="2">CBS 121167</strain>
    </source>
</reference>
<dbReference type="AlphaFoldDB" id="A0A6A6BC63"/>
<dbReference type="Proteomes" id="UP000799438">
    <property type="component" value="Unassembled WGS sequence"/>
</dbReference>
<proteinExistence type="predicted"/>